<dbReference type="CDD" id="cd06170">
    <property type="entry name" value="LuxR_C_like"/>
    <property type="match status" value="1"/>
</dbReference>
<name>A0A086A8F4_9FLAO</name>
<dbReference type="SMART" id="SM00421">
    <property type="entry name" value="HTH_LUXR"/>
    <property type="match status" value="1"/>
</dbReference>
<dbReference type="PANTHER" id="PTHR44688:SF16">
    <property type="entry name" value="DNA-BINDING TRANSCRIPTIONAL ACTIVATOR DEVR_DOSR"/>
    <property type="match status" value="1"/>
</dbReference>
<dbReference type="RefSeq" id="WP_034710712.1">
    <property type="nucleotide sequence ID" value="NZ_JPRH01000003.1"/>
</dbReference>
<dbReference type="PANTHER" id="PTHR44688">
    <property type="entry name" value="DNA-BINDING TRANSCRIPTIONAL ACTIVATOR DEVR_DOSR"/>
    <property type="match status" value="1"/>
</dbReference>
<evidence type="ECO:0000313" key="6">
    <source>
        <dbReference type="Proteomes" id="UP000028705"/>
    </source>
</evidence>
<gene>
    <name evidence="5" type="ORF">IW15_09335</name>
</gene>
<dbReference type="OrthoDB" id="1727128at2"/>
<dbReference type="SUPFAM" id="SSF46894">
    <property type="entry name" value="C-terminal effector domain of the bipartite response regulators"/>
    <property type="match status" value="1"/>
</dbReference>
<dbReference type="EMBL" id="JPRH01000003">
    <property type="protein sequence ID" value="KFF12968.1"/>
    <property type="molecule type" value="Genomic_DNA"/>
</dbReference>
<dbReference type="GO" id="GO:0003677">
    <property type="term" value="F:DNA binding"/>
    <property type="evidence" value="ECO:0007669"/>
    <property type="project" value="UniProtKB-KW"/>
</dbReference>
<dbReference type="PRINTS" id="PR00038">
    <property type="entry name" value="HTHLUXR"/>
</dbReference>
<keyword evidence="3" id="KW-0804">Transcription</keyword>
<dbReference type="InterPro" id="IPR036388">
    <property type="entry name" value="WH-like_DNA-bd_sf"/>
</dbReference>
<evidence type="ECO:0000256" key="3">
    <source>
        <dbReference type="ARBA" id="ARBA00023163"/>
    </source>
</evidence>
<evidence type="ECO:0000313" key="5">
    <source>
        <dbReference type="EMBL" id="KFF12968.1"/>
    </source>
</evidence>
<comment type="caution">
    <text evidence="5">The sequence shown here is derived from an EMBL/GenBank/DDBJ whole genome shotgun (WGS) entry which is preliminary data.</text>
</comment>
<evidence type="ECO:0000259" key="4">
    <source>
        <dbReference type="PROSITE" id="PS50043"/>
    </source>
</evidence>
<dbReference type="Gene3D" id="3.30.450.20">
    <property type="entry name" value="PAS domain"/>
    <property type="match status" value="1"/>
</dbReference>
<dbReference type="Gene3D" id="1.10.10.10">
    <property type="entry name" value="Winged helix-like DNA-binding domain superfamily/Winged helix DNA-binding domain"/>
    <property type="match status" value="1"/>
</dbReference>
<keyword evidence="1" id="KW-0805">Transcription regulation</keyword>
<dbReference type="GO" id="GO:0006355">
    <property type="term" value="P:regulation of DNA-templated transcription"/>
    <property type="evidence" value="ECO:0007669"/>
    <property type="project" value="InterPro"/>
</dbReference>
<reference evidence="5 6" key="1">
    <citation type="submission" date="2014-07" db="EMBL/GenBank/DDBJ databases">
        <title>Genome of Chryseobacterium soli DSM 19298.</title>
        <authorList>
            <person name="Stropko S.J."/>
            <person name="Pipes S.E."/>
            <person name="Newman J."/>
        </authorList>
    </citation>
    <scope>NUCLEOTIDE SEQUENCE [LARGE SCALE GENOMIC DNA]</scope>
    <source>
        <strain evidence="5 6">DSM 19298</strain>
    </source>
</reference>
<dbReference type="STRING" id="445961.IW15_09335"/>
<sequence>MEEIKRFFNDKNEVSSNAEIDFGQTNDYLEIVKAFSRITYQSIYIIDYQKKSFEYVSDNPLFLCGKSAEEVKELGYGFYFQFVKPEDLEMLIRINEVGFEFYEKLPVEERKQYSISYDFHIINEKKNAVLINHKLTPVFLTKDGKIWMAMCIVSLSNSSTAGNILISKDGSDEIWRYDLAVQKWEQEEKIKLSQREYEILSLYASGLTISEIAEKLFITSDTVKFHRKKLFERIGANNIAEALSYAKTNKLL</sequence>
<accession>A0A086A8F4</accession>
<dbReference type="AlphaFoldDB" id="A0A086A8F4"/>
<feature type="domain" description="HTH luxR-type" evidence="4">
    <location>
        <begin position="185"/>
        <end position="250"/>
    </location>
</feature>
<dbReference type="eggNOG" id="COG2197">
    <property type="taxonomic scope" value="Bacteria"/>
</dbReference>
<evidence type="ECO:0000256" key="2">
    <source>
        <dbReference type="ARBA" id="ARBA00023125"/>
    </source>
</evidence>
<dbReference type="Proteomes" id="UP000028705">
    <property type="component" value="Unassembled WGS sequence"/>
</dbReference>
<dbReference type="PROSITE" id="PS50043">
    <property type="entry name" value="HTH_LUXR_2"/>
    <property type="match status" value="1"/>
</dbReference>
<dbReference type="InterPro" id="IPR016032">
    <property type="entry name" value="Sig_transdc_resp-reg_C-effctor"/>
</dbReference>
<dbReference type="Pfam" id="PF00196">
    <property type="entry name" value="GerE"/>
    <property type="match status" value="1"/>
</dbReference>
<dbReference type="InterPro" id="IPR000792">
    <property type="entry name" value="Tscrpt_reg_LuxR_C"/>
</dbReference>
<protein>
    <submittedName>
        <fullName evidence="5">LuxR family transcriptional regulator</fullName>
    </submittedName>
</protein>
<keyword evidence="2" id="KW-0238">DNA-binding</keyword>
<organism evidence="5 6">
    <name type="scientific">Chryseobacterium soli</name>
    <dbReference type="NCBI Taxonomy" id="445961"/>
    <lineage>
        <taxon>Bacteria</taxon>
        <taxon>Pseudomonadati</taxon>
        <taxon>Bacteroidota</taxon>
        <taxon>Flavobacteriia</taxon>
        <taxon>Flavobacteriales</taxon>
        <taxon>Weeksellaceae</taxon>
        <taxon>Chryseobacterium group</taxon>
        <taxon>Chryseobacterium</taxon>
    </lineage>
</organism>
<evidence type="ECO:0000256" key="1">
    <source>
        <dbReference type="ARBA" id="ARBA00023015"/>
    </source>
</evidence>
<proteinExistence type="predicted"/>
<keyword evidence="6" id="KW-1185">Reference proteome</keyword>